<evidence type="ECO:0000256" key="2">
    <source>
        <dbReference type="ARBA" id="ARBA00022448"/>
    </source>
</evidence>
<dbReference type="PANTHER" id="PTHR13663:SF2">
    <property type="entry name" value="SIMILAR TO RIKEN CDNA 6430548M08"/>
    <property type="match status" value="1"/>
</dbReference>
<dbReference type="InterPro" id="IPR036906">
    <property type="entry name" value="ATPase_V1_fsu_sf"/>
</dbReference>
<comment type="similarity">
    <text evidence="1">Belongs to the V-ATPase F subunit family.</text>
</comment>
<reference evidence="5" key="1">
    <citation type="submission" date="2023-01" db="EMBL/GenBank/DDBJ databases">
        <title>Metagenome sequencing of chrysophaentin producing Chrysophaeum taylorii.</title>
        <authorList>
            <person name="Davison J."/>
            <person name="Bewley C."/>
        </authorList>
    </citation>
    <scope>NUCLEOTIDE SEQUENCE</scope>
    <source>
        <strain evidence="5">NIES-1699</strain>
    </source>
</reference>
<dbReference type="Gene3D" id="3.40.50.10580">
    <property type="entry name" value="ATPase, V1 complex, subunit F"/>
    <property type="match status" value="1"/>
</dbReference>
<dbReference type="Pfam" id="PF01990">
    <property type="entry name" value="ATP-synt_F"/>
    <property type="match status" value="1"/>
</dbReference>
<dbReference type="GO" id="GO:0034220">
    <property type="term" value="P:monoatomic ion transmembrane transport"/>
    <property type="evidence" value="ECO:0007669"/>
    <property type="project" value="InterPro"/>
</dbReference>
<protein>
    <recommendedName>
        <fullName evidence="7">SBF1/SBF2 domain-containing protein</fullName>
    </recommendedName>
</protein>
<proteinExistence type="inferred from homology"/>
<organism evidence="5 6">
    <name type="scientific">Chrysophaeum taylorii</name>
    <dbReference type="NCBI Taxonomy" id="2483200"/>
    <lineage>
        <taxon>Eukaryota</taxon>
        <taxon>Sar</taxon>
        <taxon>Stramenopiles</taxon>
        <taxon>Ochrophyta</taxon>
        <taxon>Pelagophyceae</taxon>
        <taxon>Pelagomonadales</taxon>
        <taxon>Pelagomonadaceae</taxon>
        <taxon>Chrysophaeum</taxon>
    </lineage>
</organism>
<evidence type="ECO:0000313" key="6">
    <source>
        <dbReference type="Proteomes" id="UP001230188"/>
    </source>
</evidence>
<feature type="region of interest" description="Disordered" evidence="4">
    <location>
        <begin position="401"/>
        <end position="431"/>
    </location>
</feature>
<dbReference type="Proteomes" id="UP001230188">
    <property type="component" value="Unassembled WGS sequence"/>
</dbReference>
<dbReference type="InterPro" id="IPR039872">
    <property type="entry name" value="KIAA0513"/>
</dbReference>
<keyword evidence="6" id="KW-1185">Reference proteome</keyword>
<name>A0AAD7XP71_9STRA</name>
<sequence length="431" mass="47246">METTERRAVALIGNEEAVGAFLLAGWGQRRVSRLLECNWFCVRESTPLEEIEATWRAFCEAPQVAVLLVSAAVKRRISSPATGATIVEIPCGDGPPRVTCTVYEPYAGWAADESSVARAFCASAPLDEEREACCPPAQSVVNERIDALVAAVFRLATIGDDDDEPDVRPAWTTDRPANAAMNFKLEVLNAATTEIAENLQAPTGARDFVLALNRQRTKMVDVSAAFPFLAGLTLTVLDRCQARRDVDAILTAMMLAQSFYRTKGHRREYLKAAIQTHPVWADVVFWRRALALCVRKQRASFSARRPLDDRVLAPPPPPRTEDDSPVYASCLPISFRFAAPPTESAERVALWSQLGGIVHAMLEFGTHPDAVRAFADAVCSEHDLSRQQRAIILQHIETVRRAQNHSDDDAPLHAADPPPPEPPATIAVSHG</sequence>
<evidence type="ECO:0000256" key="4">
    <source>
        <dbReference type="SAM" id="MobiDB-lite"/>
    </source>
</evidence>
<gene>
    <name evidence="5" type="ORF">CTAYLR_004149</name>
</gene>
<feature type="compositionally biased region" description="Basic and acidic residues" evidence="4">
    <location>
        <begin position="401"/>
        <end position="411"/>
    </location>
</feature>
<evidence type="ECO:0000256" key="1">
    <source>
        <dbReference type="ARBA" id="ARBA00010148"/>
    </source>
</evidence>
<keyword evidence="3" id="KW-0406">Ion transport</keyword>
<keyword evidence="2" id="KW-0813">Transport</keyword>
<comment type="caution">
    <text evidence="5">The sequence shown here is derived from an EMBL/GenBank/DDBJ whole genome shotgun (WGS) entry which is preliminary data.</text>
</comment>
<dbReference type="PANTHER" id="PTHR13663">
    <property type="entry name" value="SIMILAR TO RIKEN CDNA 6430548M08"/>
    <property type="match status" value="1"/>
</dbReference>
<evidence type="ECO:0000313" key="5">
    <source>
        <dbReference type="EMBL" id="KAJ8611255.1"/>
    </source>
</evidence>
<dbReference type="EMBL" id="JAQMWT010000078">
    <property type="protein sequence ID" value="KAJ8611255.1"/>
    <property type="molecule type" value="Genomic_DNA"/>
</dbReference>
<dbReference type="AlphaFoldDB" id="A0AAD7XP71"/>
<evidence type="ECO:0008006" key="7">
    <source>
        <dbReference type="Google" id="ProtNLM"/>
    </source>
</evidence>
<evidence type="ECO:0000256" key="3">
    <source>
        <dbReference type="ARBA" id="ARBA00023065"/>
    </source>
</evidence>
<accession>A0AAD7XP71</accession>
<dbReference type="InterPro" id="IPR008218">
    <property type="entry name" value="ATPase_V1-cplx_f_g_su"/>
</dbReference>